<reference evidence="1" key="1">
    <citation type="submission" date="2019-08" db="EMBL/GenBank/DDBJ databases">
        <title>Genomic characterization of a novel candidate phylum (ARYD3) from a high temperature, high salinity tertiary oil reservoir in north central Oklahoma, USA.</title>
        <authorList>
            <person name="Youssef N.H."/>
            <person name="Yadav A."/>
            <person name="Elshahed M.S."/>
        </authorList>
    </citation>
    <scope>NUCLEOTIDE SEQUENCE [LARGE SCALE GENOMIC DNA]</scope>
    <source>
        <strain evidence="1">ARYD3</strain>
    </source>
</reference>
<dbReference type="Proteomes" id="UP000324143">
    <property type="component" value="Unassembled WGS sequence"/>
</dbReference>
<dbReference type="InterPro" id="IPR039968">
    <property type="entry name" value="BcerS-like"/>
</dbReference>
<dbReference type="PANTHER" id="PTHR41368">
    <property type="entry name" value="PROTEIN YGHO"/>
    <property type="match status" value="1"/>
</dbReference>
<sequence>MPQINEISQSNIKYFIKFPFKLYSDCDYWVPPLISEEKKLLDKNKNPFFEHSKMKNFVAKRNGEIVGRISAIINHNHNKTHDEKIVFFGFFDFIDDPEVSKALLQKVRDFGNEHGMNTVRGPMNPSTNDTCGMLIEGFNDDPVVMMPYNYPYYKEHMKSHNYKKAMDLYSYEIVSEDHSIPKKLDRIAKILKKRRDYYFKYISKKNVNELIDDVITVYNKAWESNWGFVPMTEKEIMHMAESLKPILEPPLAFVIYDKENPIGFSLSLPDANQAIKKTNGKLFPFGFIKMMLAWKNIDRVRNITMGVIPEYRQKGVEALLIHKTFENVMEMGINKADLGWILENNKMMNRELVNIGAEIYKKFRIYEKKL</sequence>
<dbReference type="InterPro" id="IPR016181">
    <property type="entry name" value="Acyl_CoA_acyltransferase"/>
</dbReference>
<evidence type="ECO:0000313" key="1">
    <source>
        <dbReference type="EMBL" id="TYB30650.1"/>
    </source>
</evidence>
<keyword evidence="2" id="KW-1185">Reference proteome</keyword>
<evidence type="ECO:0008006" key="3">
    <source>
        <dbReference type="Google" id="ProtNLM"/>
    </source>
</evidence>
<organism evidence="1 2">
    <name type="scientific">Candidatus Mcinerneyibacterium aminivorans</name>
    <dbReference type="NCBI Taxonomy" id="2703815"/>
    <lineage>
        <taxon>Bacteria</taxon>
        <taxon>Candidatus Macinerneyibacteriota</taxon>
        <taxon>Candidatus Mcinerneyibacteria</taxon>
        <taxon>Candidatus Mcinerneyibacteriales</taxon>
        <taxon>Candidatus Mcinerneyibacteriaceae</taxon>
        <taxon>Candidatus Mcinerneyibacterium</taxon>
    </lineage>
</organism>
<proteinExistence type="predicted"/>
<protein>
    <recommendedName>
        <fullName evidence="3">N-acetyltransferase domain-containing protein</fullName>
    </recommendedName>
</protein>
<gene>
    <name evidence="1" type="ORF">FXF47_08195</name>
</gene>
<name>A0A5D0MGU9_9BACT</name>
<dbReference type="AlphaFoldDB" id="A0A5D0MGU9"/>
<accession>A0A5D0MGU9</accession>
<dbReference type="SUPFAM" id="SSF55729">
    <property type="entry name" value="Acyl-CoA N-acyltransferases (Nat)"/>
    <property type="match status" value="1"/>
</dbReference>
<dbReference type="Gene3D" id="3.40.630.30">
    <property type="match status" value="1"/>
</dbReference>
<dbReference type="EMBL" id="VSIX01000092">
    <property type="protein sequence ID" value="TYB30650.1"/>
    <property type="molecule type" value="Genomic_DNA"/>
</dbReference>
<dbReference type="PANTHER" id="PTHR41368:SF1">
    <property type="entry name" value="PROTEIN YGHO"/>
    <property type="match status" value="1"/>
</dbReference>
<comment type="caution">
    <text evidence="1">The sequence shown here is derived from an EMBL/GenBank/DDBJ whole genome shotgun (WGS) entry which is preliminary data.</text>
</comment>
<evidence type="ECO:0000313" key="2">
    <source>
        <dbReference type="Proteomes" id="UP000324143"/>
    </source>
</evidence>